<dbReference type="GO" id="GO:0051301">
    <property type="term" value="P:cell division"/>
    <property type="evidence" value="ECO:0007669"/>
    <property type="project" value="UniProtKB-KW"/>
</dbReference>
<dbReference type="SMART" id="SM00385">
    <property type="entry name" value="CYCLIN"/>
    <property type="match status" value="1"/>
</dbReference>
<gene>
    <name evidence="8" type="ORF">C7M84_001873</name>
</gene>
<feature type="compositionally biased region" description="Basic and acidic residues" evidence="5">
    <location>
        <begin position="429"/>
        <end position="441"/>
    </location>
</feature>
<dbReference type="SMART" id="SM01332">
    <property type="entry name" value="Cyclin_C"/>
    <property type="match status" value="1"/>
</dbReference>
<dbReference type="Gene3D" id="1.10.472.10">
    <property type="entry name" value="Cyclin-like"/>
    <property type="match status" value="2"/>
</dbReference>
<evidence type="ECO:0000256" key="3">
    <source>
        <dbReference type="ARBA" id="ARBA00023306"/>
    </source>
</evidence>
<feature type="domain" description="Cyclin C-terminal" evidence="7">
    <location>
        <begin position="258"/>
        <end position="392"/>
    </location>
</feature>
<evidence type="ECO:0000256" key="2">
    <source>
        <dbReference type="ARBA" id="ARBA00023127"/>
    </source>
</evidence>
<feature type="region of interest" description="Disordered" evidence="5">
    <location>
        <begin position="1"/>
        <end position="63"/>
    </location>
</feature>
<name>A0A3R7PQE7_PENVA</name>
<dbReference type="EMBL" id="QCYY01001251">
    <property type="protein sequence ID" value="ROT79390.1"/>
    <property type="molecule type" value="Genomic_DNA"/>
</dbReference>
<keyword evidence="3" id="KW-0131">Cell cycle</keyword>
<dbReference type="InterPro" id="IPR006671">
    <property type="entry name" value="Cyclin_N"/>
</dbReference>
<organism evidence="8 9">
    <name type="scientific">Penaeus vannamei</name>
    <name type="common">Whiteleg shrimp</name>
    <name type="synonym">Litopenaeus vannamei</name>
    <dbReference type="NCBI Taxonomy" id="6689"/>
    <lineage>
        <taxon>Eukaryota</taxon>
        <taxon>Metazoa</taxon>
        <taxon>Ecdysozoa</taxon>
        <taxon>Arthropoda</taxon>
        <taxon>Crustacea</taxon>
        <taxon>Multicrustacea</taxon>
        <taxon>Malacostraca</taxon>
        <taxon>Eumalacostraca</taxon>
        <taxon>Eucarida</taxon>
        <taxon>Decapoda</taxon>
        <taxon>Dendrobranchiata</taxon>
        <taxon>Penaeoidea</taxon>
        <taxon>Penaeidae</taxon>
        <taxon>Penaeus</taxon>
    </lineage>
</organism>
<reference evidence="8 9" key="1">
    <citation type="submission" date="2018-04" db="EMBL/GenBank/DDBJ databases">
        <authorList>
            <person name="Zhang X."/>
            <person name="Yuan J."/>
            <person name="Li F."/>
            <person name="Xiang J."/>
        </authorList>
    </citation>
    <scope>NUCLEOTIDE SEQUENCE [LARGE SCALE GENOMIC DNA]</scope>
    <source>
        <tissue evidence="8">Muscle</tissue>
    </source>
</reference>
<dbReference type="InterPro" id="IPR004367">
    <property type="entry name" value="Cyclin_C-dom"/>
</dbReference>
<evidence type="ECO:0000256" key="1">
    <source>
        <dbReference type="ARBA" id="ARBA00022618"/>
    </source>
</evidence>
<keyword evidence="1" id="KW-0132">Cell division</keyword>
<evidence type="ECO:0000256" key="5">
    <source>
        <dbReference type="SAM" id="MobiDB-lite"/>
    </source>
</evidence>
<dbReference type="InterPro" id="IPR036915">
    <property type="entry name" value="Cyclin-like_sf"/>
</dbReference>
<dbReference type="InterPro" id="IPR013763">
    <property type="entry name" value="Cyclin-like_dom"/>
</dbReference>
<evidence type="ECO:0000313" key="8">
    <source>
        <dbReference type="EMBL" id="ROT79390.1"/>
    </source>
</evidence>
<evidence type="ECO:0000256" key="4">
    <source>
        <dbReference type="RuleBase" id="RU000383"/>
    </source>
</evidence>
<sequence length="441" mass="50121">MSFAGPVSITRSLPQATHTSSMSQNQRRLKNGTLSTRTKPAILRTRKRKNSENEDENKEVKQARLDTTEMPLPLGDVTSSLNIERERSITPDNPVPETWHKFRGLTCIPTPESNRKLPLPKLSWADRGQVWTLMCRKDRMYARQPDYLSQHPSLQARMRAILLDWLTEVCEVYRLHRETYYLATDYIDRYLSATHDVPKQQLQLIGITCLFIAAKIEEIYPPKLSEFAYVTDGACIENEILVKELVILQKLNWDLCPVTSNCWLNTYLQLSQEFAMREANGGESSSDDHSFVYPRYSPLTFVQAARLLDLCTLEISSLSFSSSIVAATAMCYMTSPQLASQVSGYSTEEMQACYDWMAAFAVTVHEMGPMQLKSFSQVAQDDIHNIQTHSVDLDTLERAQIRLSQIQSSSSRSSPQTTEVSVAMLTPPKTDEKTRFVEYTG</sequence>
<dbReference type="OrthoDB" id="5590282at2759"/>
<feature type="compositionally biased region" description="Low complexity" evidence="5">
    <location>
        <begin position="405"/>
        <end position="414"/>
    </location>
</feature>
<feature type="compositionally biased region" description="Polar residues" evidence="5">
    <location>
        <begin position="9"/>
        <end position="38"/>
    </location>
</feature>
<evidence type="ECO:0000313" key="9">
    <source>
        <dbReference type="Proteomes" id="UP000283509"/>
    </source>
</evidence>
<keyword evidence="2 4" id="KW-0195">Cyclin</keyword>
<dbReference type="FunFam" id="1.10.472.10:FF:000001">
    <property type="entry name" value="G2/mitotic-specific cyclin"/>
    <property type="match status" value="1"/>
</dbReference>
<comment type="caution">
    <text evidence="8">The sequence shown here is derived from an EMBL/GenBank/DDBJ whole genome shotgun (WGS) entry which is preliminary data.</text>
</comment>
<dbReference type="SUPFAM" id="SSF47954">
    <property type="entry name" value="Cyclin-like"/>
    <property type="match status" value="2"/>
</dbReference>
<accession>A0A3R7PQE7</accession>
<dbReference type="Pfam" id="PF00134">
    <property type="entry name" value="Cyclin_N"/>
    <property type="match status" value="1"/>
</dbReference>
<dbReference type="CDD" id="cd20519">
    <property type="entry name" value="CYCLIN_CCNE_rpt1"/>
    <property type="match status" value="1"/>
</dbReference>
<dbReference type="Pfam" id="PF02984">
    <property type="entry name" value="Cyclin_C"/>
    <property type="match status" value="1"/>
</dbReference>
<proteinExistence type="inferred from homology"/>
<dbReference type="AlphaFoldDB" id="A0A3R7PQE7"/>
<evidence type="ECO:0000259" key="7">
    <source>
        <dbReference type="SMART" id="SM01332"/>
    </source>
</evidence>
<dbReference type="Proteomes" id="UP000283509">
    <property type="component" value="Unassembled WGS sequence"/>
</dbReference>
<feature type="region of interest" description="Disordered" evidence="5">
    <location>
        <begin position="405"/>
        <end position="441"/>
    </location>
</feature>
<keyword evidence="9" id="KW-1185">Reference proteome</keyword>
<dbReference type="STRING" id="6689.A0A3R7PQE7"/>
<comment type="similarity">
    <text evidence="4">Belongs to the cyclin family.</text>
</comment>
<dbReference type="PANTHER" id="PTHR10177">
    <property type="entry name" value="CYCLINS"/>
    <property type="match status" value="1"/>
</dbReference>
<protein>
    <submittedName>
        <fullName evidence="8">Cyclin E</fullName>
    </submittedName>
</protein>
<feature type="domain" description="Cyclin-like" evidence="6">
    <location>
        <begin position="164"/>
        <end position="249"/>
    </location>
</feature>
<evidence type="ECO:0000259" key="6">
    <source>
        <dbReference type="SMART" id="SM00385"/>
    </source>
</evidence>
<reference evidence="8 9" key="2">
    <citation type="submission" date="2019-01" db="EMBL/GenBank/DDBJ databases">
        <title>The decoding of complex shrimp genome reveals the adaptation for benthos swimmer, frequently molting mechanism and breeding impact on genome.</title>
        <authorList>
            <person name="Sun Y."/>
            <person name="Gao Y."/>
            <person name="Yu Y."/>
        </authorList>
    </citation>
    <scope>NUCLEOTIDE SEQUENCE [LARGE SCALE GENOMIC DNA]</scope>
    <source>
        <tissue evidence="8">Muscle</tissue>
    </source>
</reference>
<dbReference type="InterPro" id="IPR039361">
    <property type="entry name" value="Cyclin"/>
</dbReference>